<dbReference type="EMBL" id="CP004025">
    <property type="protein sequence ID" value="AGC46932.1"/>
    <property type="molecule type" value="Genomic_DNA"/>
</dbReference>
<organism evidence="1 2">
    <name type="scientific">Myxococcus stipitatus (strain DSM 14675 / JCM 12634 / Mx s8)</name>
    <dbReference type="NCBI Taxonomy" id="1278073"/>
    <lineage>
        <taxon>Bacteria</taxon>
        <taxon>Pseudomonadati</taxon>
        <taxon>Myxococcota</taxon>
        <taxon>Myxococcia</taxon>
        <taxon>Myxococcales</taxon>
        <taxon>Cystobacterineae</taxon>
        <taxon>Myxococcaceae</taxon>
        <taxon>Myxococcus</taxon>
    </lineage>
</organism>
<reference evidence="1 2" key="1">
    <citation type="journal article" date="2013" name="Genome Announc.">
        <title>Complete genome sequence of Myxococcus stipitatus strain DSM 14675, a fruiting myxobacterium.</title>
        <authorList>
            <person name="Huntley S."/>
            <person name="Kneip S."/>
            <person name="Treuner-Lange A."/>
            <person name="Sogaard-Andersen L."/>
        </authorList>
    </citation>
    <scope>NUCLEOTIDE SEQUENCE [LARGE SCALE GENOMIC DNA]</scope>
    <source>
        <strain evidence="2">DSM 14675 / JCM 12634 / Mx s8</strain>
    </source>
</reference>
<proteinExistence type="predicted"/>
<name>L7UHD1_MYXSD</name>
<gene>
    <name evidence="1" type="ordered locus">MYSTI_05655</name>
</gene>
<protein>
    <submittedName>
        <fullName evidence="1">Uncharacterized protein</fullName>
    </submittedName>
</protein>
<dbReference type="Proteomes" id="UP000011131">
    <property type="component" value="Chromosome"/>
</dbReference>
<dbReference type="KEGG" id="msd:MYSTI_05655"/>
<evidence type="ECO:0000313" key="2">
    <source>
        <dbReference type="Proteomes" id="UP000011131"/>
    </source>
</evidence>
<evidence type="ECO:0000313" key="1">
    <source>
        <dbReference type="EMBL" id="AGC46932.1"/>
    </source>
</evidence>
<dbReference type="STRING" id="1278073.MYSTI_05655"/>
<sequence>MPLSRLSVLCDRAIHLAGLLVRLALIENPLLSLRVPFDAGTMGPAHSRRGGTMTRWLVVLLTALTLQGCESATEVGDSCEERGVGALTCGIGEVLVCAGSSEGPAWALLEDCATGSTCDPDSISCVATPGGGGGGSCCRQCGPRSKPCGDACIPRDTSCHQSPGCAC</sequence>
<dbReference type="HOGENOM" id="CLU_135582_0_0_7"/>
<accession>L7UHD1</accession>
<keyword evidence="2" id="KW-1185">Reference proteome</keyword>
<dbReference type="AlphaFoldDB" id="L7UHD1"/>